<feature type="region of interest" description="Disordered" evidence="1">
    <location>
        <begin position="1"/>
        <end position="79"/>
    </location>
</feature>
<reference evidence="2" key="1">
    <citation type="journal article" date="2020" name="bioRxiv">
        <title>Whole genome comparisons of ergot fungi reveals the divergence and evolution of species within the genus Claviceps are the result of varying mechanisms driving genome evolution and host range expansion.</title>
        <authorList>
            <person name="Wyka S.A."/>
            <person name="Mondo S.J."/>
            <person name="Liu M."/>
            <person name="Dettman J."/>
            <person name="Nalam V."/>
            <person name="Broders K.D."/>
        </authorList>
    </citation>
    <scope>NUCLEOTIDE SEQUENCE</scope>
    <source>
        <strain evidence="2">CCC 1102</strain>
    </source>
</reference>
<dbReference type="OrthoDB" id="10594693at2759"/>
<organism evidence="2 3">
    <name type="scientific">Claviceps arundinis</name>
    <dbReference type="NCBI Taxonomy" id="1623583"/>
    <lineage>
        <taxon>Eukaryota</taxon>
        <taxon>Fungi</taxon>
        <taxon>Dikarya</taxon>
        <taxon>Ascomycota</taxon>
        <taxon>Pezizomycotina</taxon>
        <taxon>Sordariomycetes</taxon>
        <taxon>Hypocreomycetidae</taxon>
        <taxon>Hypocreales</taxon>
        <taxon>Clavicipitaceae</taxon>
        <taxon>Claviceps</taxon>
    </lineage>
</organism>
<proteinExistence type="predicted"/>
<gene>
    <name evidence="2" type="ORF">E4U56_002437</name>
</gene>
<feature type="compositionally biased region" description="Acidic residues" evidence="1">
    <location>
        <begin position="44"/>
        <end position="57"/>
    </location>
</feature>
<sequence length="160" mass="17477">MKRVPEKLAELVKRGQRPAKASPVGYVRRPSPARTSAPAPTTADSEEELPVDAPEDPSADRQEKEENLSEESASAQPELVLPFTEATSVDPVDQTVADHDMSVAIASKLNLTIPRENQDLVGKNDEETPATELPDLEKVSIGRSHPVLPSENFFLLYLQP</sequence>
<feature type="compositionally biased region" description="Basic and acidic residues" evidence="1">
    <location>
        <begin position="58"/>
        <end position="67"/>
    </location>
</feature>
<feature type="compositionally biased region" description="Basic and acidic residues" evidence="1">
    <location>
        <begin position="1"/>
        <end position="13"/>
    </location>
</feature>
<feature type="compositionally biased region" description="Low complexity" evidence="1">
    <location>
        <begin position="28"/>
        <end position="43"/>
    </location>
</feature>
<dbReference type="EMBL" id="SRPS01000018">
    <property type="protein sequence ID" value="KAG5976095.1"/>
    <property type="molecule type" value="Genomic_DNA"/>
</dbReference>
<evidence type="ECO:0000313" key="3">
    <source>
        <dbReference type="Proteomes" id="UP000784919"/>
    </source>
</evidence>
<evidence type="ECO:0000313" key="2">
    <source>
        <dbReference type="EMBL" id="KAG5976095.1"/>
    </source>
</evidence>
<protein>
    <submittedName>
        <fullName evidence="2">Uncharacterized protein</fullName>
    </submittedName>
</protein>
<evidence type="ECO:0000256" key="1">
    <source>
        <dbReference type="SAM" id="MobiDB-lite"/>
    </source>
</evidence>
<dbReference type="Proteomes" id="UP000784919">
    <property type="component" value="Unassembled WGS sequence"/>
</dbReference>
<name>A0A9P7SS31_9HYPO</name>
<accession>A0A9P7SS31</accession>
<comment type="caution">
    <text evidence="2">The sequence shown here is derived from an EMBL/GenBank/DDBJ whole genome shotgun (WGS) entry which is preliminary data.</text>
</comment>
<dbReference type="AlphaFoldDB" id="A0A9P7SS31"/>